<dbReference type="SUPFAM" id="SSF49401">
    <property type="entry name" value="Bacterial adhesins"/>
    <property type="match status" value="1"/>
</dbReference>
<protein>
    <submittedName>
        <fullName evidence="7">Fimbrial protein</fullName>
    </submittedName>
</protein>
<gene>
    <name evidence="7" type="ordered locus">KOX_22305</name>
</gene>
<dbReference type="InterPro" id="IPR050263">
    <property type="entry name" value="Bact_Fimbrial_Adh_Pro"/>
</dbReference>
<dbReference type="Gene3D" id="2.60.40.1090">
    <property type="entry name" value="Fimbrial-type adhesion domain"/>
    <property type="match status" value="1"/>
</dbReference>
<dbReference type="KEGG" id="kox:KOX_22305"/>
<dbReference type="GO" id="GO:0043709">
    <property type="term" value="P:cell adhesion involved in single-species biofilm formation"/>
    <property type="evidence" value="ECO:0007669"/>
    <property type="project" value="TreeGrafter"/>
</dbReference>
<feature type="chain" id="PRO_5002611333" evidence="5">
    <location>
        <begin position="22"/>
        <end position="172"/>
    </location>
</feature>
<dbReference type="InterPro" id="IPR008966">
    <property type="entry name" value="Adhesion_dom_sf"/>
</dbReference>
<sequence>MNKSLIAVGLLAGVMSASAFADDGRIEFYGSITDSACTVINHMTNPLTVMMGNVSSKAFNGAGSTASATKFIIELKDCPKSAKSATVKFDGTADSSVGTILALTQQPGVAKGVGIQLMDNKNVVVPLYTASSAYPLQPGGNSLAFVARYYATSNTVNAGFANSTSTFTLNYN</sequence>
<organism evidence="7 8">
    <name type="scientific">Klebsiella michiganensis (strain ATCC 8724 / DSM 4798 / JCM 20051 / NBRC 3318 / NRRL B-199 / KCTC 1686 / BUCSAV 143 / CCM 1901)</name>
    <dbReference type="NCBI Taxonomy" id="1006551"/>
    <lineage>
        <taxon>Bacteria</taxon>
        <taxon>Pseudomonadati</taxon>
        <taxon>Pseudomonadota</taxon>
        <taxon>Gammaproteobacteria</taxon>
        <taxon>Enterobacterales</taxon>
        <taxon>Enterobacteriaceae</taxon>
        <taxon>Klebsiella/Raoultella group</taxon>
        <taxon>Klebsiella</taxon>
    </lineage>
</organism>
<dbReference type="AlphaFoldDB" id="A0A0H3HHX3"/>
<accession>A0A0H3HHX3</accession>
<evidence type="ECO:0000256" key="2">
    <source>
        <dbReference type="ARBA" id="ARBA00006671"/>
    </source>
</evidence>
<dbReference type="PANTHER" id="PTHR33420">
    <property type="entry name" value="FIMBRIAL SUBUNIT ELFA-RELATED"/>
    <property type="match status" value="1"/>
</dbReference>
<proteinExistence type="inferred from homology"/>
<comment type="similarity">
    <text evidence="2">Belongs to the fimbrial protein family.</text>
</comment>
<evidence type="ECO:0000256" key="3">
    <source>
        <dbReference type="ARBA" id="ARBA00022729"/>
    </source>
</evidence>
<dbReference type="InterPro" id="IPR000259">
    <property type="entry name" value="Adhesion_dom_fimbrial"/>
</dbReference>
<evidence type="ECO:0000313" key="8">
    <source>
        <dbReference type="Proteomes" id="UP000007843"/>
    </source>
</evidence>
<evidence type="ECO:0000256" key="4">
    <source>
        <dbReference type="ARBA" id="ARBA00023263"/>
    </source>
</evidence>
<evidence type="ECO:0000259" key="6">
    <source>
        <dbReference type="Pfam" id="PF00419"/>
    </source>
</evidence>
<evidence type="ECO:0000256" key="5">
    <source>
        <dbReference type="SAM" id="SignalP"/>
    </source>
</evidence>
<evidence type="ECO:0000256" key="1">
    <source>
        <dbReference type="ARBA" id="ARBA00004561"/>
    </source>
</evidence>
<dbReference type="PANTHER" id="PTHR33420:SF3">
    <property type="entry name" value="FIMBRIAL SUBUNIT ELFA"/>
    <property type="match status" value="1"/>
</dbReference>
<feature type="domain" description="Fimbrial-type adhesion" evidence="6">
    <location>
        <begin position="26"/>
        <end position="171"/>
    </location>
</feature>
<dbReference type="HOGENOM" id="CLU_088965_0_3_6"/>
<keyword evidence="3 5" id="KW-0732">Signal</keyword>
<reference evidence="7 8" key="1">
    <citation type="journal article" date="2012" name="J. Bacteriol.">
        <title>Complete genome sequence of Klebsiella oxytoca KCTC 1686, used in production of 2,3-butanediol.</title>
        <authorList>
            <person name="Shin S.H."/>
            <person name="Kim S."/>
            <person name="Kim J.Y."/>
            <person name="Lee S."/>
            <person name="Um Y."/>
            <person name="Oh M.K."/>
            <person name="Kim Y.R."/>
            <person name="Lee J."/>
            <person name="Yang K.S."/>
        </authorList>
    </citation>
    <scope>NUCLEOTIDE SEQUENCE [LARGE SCALE GENOMIC DNA]</scope>
    <source>
        <strain evidence="8">ATCC 8724 / DSM 4798 / JCM 20051 / NBRC 3318 / NRRL B-199 / KCTC 1686</strain>
    </source>
</reference>
<keyword evidence="4" id="KW-0281">Fimbrium</keyword>
<name>A0A0H3HHX3_KLEM8</name>
<dbReference type="Proteomes" id="UP000007843">
    <property type="component" value="Chromosome"/>
</dbReference>
<dbReference type="Pfam" id="PF00419">
    <property type="entry name" value="Fimbrial"/>
    <property type="match status" value="1"/>
</dbReference>
<comment type="subcellular location">
    <subcellularLocation>
        <location evidence="1">Fimbrium</location>
    </subcellularLocation>
</comment>
<dbReference type="GO" id="GO:0009289">
    <property type="term" value="C:pilus"/>
    <property type="evidence" value="ECO:0007669"/>
    <property type="project" value="UniProtKB-SubCell"/>
</dbReference>
<dbReference type="InterPro" id="IPR036937">
    <property type="entry name" value="Adhesion_dom_fimbrial_sf"/>
</dbReference>
<evidence type="ECO:0000313" key="7">
    <source>
        <dbReference type="EMBL" id="AEX06181.1"/>
    </source>
</evidence>
<feature type="signal peptide" evidence="5">
    <location>
        <begin position="1"/>
        <end position="21"/>
    </location>
</feature>
<dbReference type="EMBL" id="CP003218">
    <property type="protein sequence ID" value="AEX06181.1"/>
    <property type="molecule type" value="Genomic_DNA"/>
</dbReference>
<dbReference type="RefSeq" id="WP_014229631.1">
    <property type="nucleotide sequence ID" value="NC_016612.1"/>
</dbReference>